<keyword evidence="2" id="KW-1185">Reference proteome</keyword>
<organism evidence="1 2">
    <name type="scientific">Stereocaulon virgatum</name>
    <dbReference type="NCBI Taxonomy" id="373712"/>
    <lineage>
        <taxon>Eukaryota</taxon>
        <taxon>Fungi</taxon>
        <taxon>Dikarya</taxon>
        <taxon>Ascomycota</taxon>
        <taxon>Pezizomycotina</taxon>
        <taxon>Lecanoromycetes</taxon>
        <taxon>OSLEUM clade</taxon>
        <taxon>Lecanoromycetidae</taxon>
        <taxon>Lecanorales</taxon>
        <taxon>Lecanorineae</taxon>
        <taxon>Stereocaulaceae</taxon>
        <taxon>Stereocaulon</taxon>
    </lineage>
</organism>
<evidence type="ECO:0000313" key="2">
    <source>
        <dbReference type="Proteomes" id="UP001590950"/>
    </source>
</evidence>
<gene>
    <name evidence="1" type="ORF">N7G274_001575</name>
</gene>
<protein>
    <submittedName>
        <fullName evidence="1">Uncharacterized protein</fullName>
    </submittedName>
</protein>
<proteinExistence type="predicted"/>
<sequence>MCQWPGDFEGIHPNQRLCVSVGCLESWWFQDALLHPPASTPHSYLSAYHTCIIRSTLLYSISQKQLQLSPEQQRPILSNHNIFQRIIPPIDSIQKTQLEPPHAIPANNAVLTLADSPGLNVPP</sequence>
<evidence type="ECO:0000313" key="1">
    <source>
        <dbReference type="EMBL" id="KAL2046128.1"/>
    </source>
</evidence>
<comment type="caution">
    <text evidence="1">The sequence shown here is derived from an EMBL/GenBank/DDBJ whole genome shotgun (WGS) entry which is preliminary data.</text>
</comment>
<reference evidence="1 2" key="1">
    <citation type="submission" date="2024-09" db="EMBL/GenBank/DDBJ databases">
        <title>Rethinking Asexuality: The Enigmatic Case of Functional Sexual Genes in Lepraria (Stereocaulaceae).</title>
        <authorList>
            <person name="Doellman M."/>
            <person name="Sun Y."/>
            <person name="Barcenas-Pena A."/>
            <person name="Lumbsch H.T."/>
            <person name="Grewe F."/>
        </authorList>
    </citation>
    <scope>NUCLEOTIDE SEQUENCE [LARGE SCALE GENOMIC DNA]</scope>
    <source>
        <strain evidence="1 2">Mercado 3170</strain>
    </source>
</reference>
<dbReference type="Proteomes" id="UP001590950">
    <property type="component" value="Unassembled WGS sequence"/>
</dbReference>
<accession>A0ABR4ALY2</accession>
<name>A0ABR4ALY2_9LECA</name>
<dbReference type="EMBL" id="JBEFKJ010000004">
    <property type="protein sequence ID" value="KAL2046128.1"/>
    <property type="molecule type" value="Genomic_DNA"/>
</dbReference>